<comment type="cofactor">
    <cofactor evidence="1 9">
        <name>heme</name>
        <dbReference type="ChEBI" id="CHEBI:30413"/>
    </cofactor>
</comment>
<keyword evidence="7 9" id="KW-0408">Iron</keyword>
<dbReference type="AlphaFoldDB" id="M2SVJ0"/>
<dbReference type="KEGG" id="bsc:COCSADRAFT_174372"/>
<gene>
    <name evidence="10" type="ORF">COCSADRAFT_174372</name>
</gene>
<dbReference type="RefSeq" id="XP_007703386.1">
    <property type="nucleotide sequence ID" value="XM_007705196.1"/>
</dbReference>
<evidence type="ECO:0000256" key="6">
    <source>
        <dbReference type="ARBA" id="ARBA00023002"/>
    </source>
</evidence>
<dbReference type="InterPro" id="IPR036396">
    <property type="entry name" value="Cyt_P450_sf"/>
</dbReference>
<sequence>MYALQVLHGVTVLISSDSITEDMNTEVEAVLMDMLGNVQDWKTIDLKTLIHRLAARVSCRVFLGPELSDNAEWIDIDVTYTENSMRVIYQLRSLHPIFRPIAQWWMPALRVCRLQVAKSREIINPLVQKRLQKKANGEATEKTADIISWIDDKARAKKTKIDFAELQLFLSFAAVHTTTEMISGLMCDLVENEHWISQIREETLLASMKLLGSAMKESQRLNKLTGLGTQRVVLSNVTFSNGTIIPRGYKLAVEHRFSDPTLYPKSEHFEAGRFLKLRDTDQSRWQFVTGSPEHLGFGYRKHTCPGRFFASNEINIIIVYLLVK</sequence>
<evidence type="ECO:0000256" key="1">
    <source>
        <dbReference type="ARBA" id="ARBA00001971"/>
    </source>
</evidence>
<evidence type="ECO:0000256" key="3">
    <source>
        <dbReference type="ARBA" id="ARBA00010617"/>
    </source>
</evidence>
<comment type="similarity">
    <text evidence="3">Belongs to the cytochrome P450 family.</text>
</comment>
<accession>M2SVJ0</accession>
<dbReference type="GO" id="GO:0005506">
    <property type="term" value="F:iron ion binding"/>
    <property type="evidence" value="ECO:0007669"/>
    <property type="project" value="InterPro"/>
</dbReference>
<evidence type="ECO:0000256" key="8">
    <source>
        <dbReference type="ARBA" id="ARBA00023033"/>
    </source>
</evidence>
<dbReference type="PANTHER" id="PTHR46206:SF2">
    <property type="entry name" value="CYTOCHROME P450 MONOOXYGENASE AUSG-RELATED"/>
    <property type="match status" value="1"/>
</dbReference>
<keyword evidence="4 9" id="KW-0349">Heme</keyword>
<dbReference type="GO" id="GO:0016705">
    <property type="term" value="F:oxidoreductase activity, acting on paired donors, with incorporation or reduction of molecular oxygen"/>
    <property type="evidence" value="ECO:0007669"/>
    <property type="project" value="InterPro"/>
</dbReference>
<protein>
    <recommendedName>
        <fullName evidence="12">Cytochrome P450</fullName>
    </recommendedName>
</protein>
<evidence type="ECO:0000256" key="5">
    <source>
        <dbReference type="ARBA" id="ARBA00022723"/>
    </source>
</evidence>
<comment type="pathway">
    <text evidence="2">Mycotoxin biosynthesis.</text>
</comment>
<keyword evidence="6" id="KW-0560">Oxidoreductase</keyword>
<dbReference type="SUPFAM" id="SSF48264">
    <property type="entry name" value="Cytochrome P450"/>
    <property type="match status" value="1"/>
</dbReference>
<dbReference type="HOGENOM" id="CLU_022195_1_0_1"/>
<dbReference type="eggNOG" id="KOG0684">
    <property type="taxonomic scope" value="Eukaryota"/>
</dbReference>
<dbReference type="InterPro" id="IPR002403">
    <property type="entry name" value="Cyt_P450_E_grp-IV"/>
</dbReference>
<dbReference type="InterPro" id="IPR001128">
    <property type="entry name" value="Cyt_P450"/>
</dbReference>
<dbReference type="CDD" id="cd11041">
    <property type="entry name" value="CYP503A1-like"/>
    <property type="match status" value="1"/>
</dbReference>
<evidence type="ECO:0000313" key="10">
    <source>
        <dbReference type="EMBL" id="EMD61051.1"/>
    </source>
</evidence>
<dbReference type="OMA" id="ERAINQD"/>
<evidence type="ECO:0000256" key="2">
    <source>
        <dbReference type="ARBA" id="ARBA00004685"/>
    </source>
</evidence>
<dbReference type="GO" id="GO:0004497">
    <property type="term" value="F:monooxygenase activity"/>
    <property type="evidence" value="ECO:0007669"/>
    <property type="project" value="UniProtKB-KW"/>
</dbReference>
<reference evidence="11" key="2">
    <citation type="journal article" date="2013" name="PLoS Genet.">
        <title>Comparative genome structure, secondary metabolite, and effector coding capacity across Cochliobolus pathogens.</title>
        <authorList>
            <person name="Condon B.J."/>
            <person name="Leng Y."/>
            <person name="Wu D."/>
            <person name="Bushley K.E."/>
            <person name="Ohm R.A."/>
            <person name="Otillar R."/>
            <person name="Martin J."/>
            <person name="Schackwitz W."/>
            <person name="Grimwood J."/>
            <person name="MohdZainudin N."/>
            <person name="Xue C."/>
            <person name="Wang R."/>
            <person name="Manning V.A."/>
            <person name="Dhillon B."/>
            <person name="Tu Z.J."/>
            <person name="Steffenson B.J."/>
            <person name="Salamov A."/>
            <person name="Sun H."/>
            <person name="Lowry S."/>
            <person name="LaButti K."/>
            <person name="Han J."/>
            <person name="Copeland A."/>
            <person name="Lindquist E."/>
            <person name="Barry K."/>
            <person name="Schmutz J."/>
            <person name="Baker S.E."/>
            <person name="Ciuffetti L.M."/>
            <person name="Grigoriev I.V."/>
            <person name="Zhong S."/>
            <person name="Turgeon B.G."/>
        </authorList>
    </citation>
    <scope>NUCLEOTIDE SEQUENCE [LARGE SCALE GENOMIC DNA]</scope>
    <source>
        <strain evidence="11">ND90Pr / ATCC 201652</strain>
    </source>
</reference>
<dbReference type="GO" id="GO:0020037">
    <property type="term" value="F:heme binding"/>
    <property type="evidence" value="ECO:0007669"/>
    <property type="project" value="InterPro"/>
</dbReference>
<name>M2SVJ0_COCSN</name>
<keyword evidence="5 9" id="KW-0479">Metal-binding</keyword>
<evidence type="ECO:0000313" key="11">
    <source>
        <dbReference type="Proteomes" id="UP000016934"/>
    </source>
</evidence>
<evidence type="ECO:0000256" key="7">
    <source>
        <dbReference type="ARBA" id="ARBA00023004"/>
    </source>
</evidence>
<dbReference type="PRINTS" id="PR00465">
    <property type="entry name" value="EP450IV"/>
</dbReference>
<reference evidence="10 11" key="1">
    <citation type="journal article" date="2012" name="PLoS Pathog.">
        <title>Diverse lifestyles and strategies of plant pathogenesis encoded in the genomes of eighteen Dothideomycetes fungi.</title>
        <authorList>
            <person name="Ohm R.A."/>
            <person name="Feau N."/>
            <person name="Henrissat B."/>
            <person name="Schoch C.L."/>
            <person name="Horwitz B.A."/>
            <person name="Barry K.W."/>
            <person name="Condon B.J."/>
            <person name="Copeland A.C."/>
            <person name="Dhillon B."/>
            <person name="Glaser F."/>
            <person name="Hesse C.N."/>
            <person name="Kosti I."/>
            <person name="LaButti K."/>
            <person name="Lindquist E.A."/>
            <person name="Lucas S."/>
            <person name="Salamov A.A."/>
            <person name="Bradshaw R.E."/>
            <person name="Ciuffetti L."/>
            <person name="Hamelin R.C."/>
            <person name="Kema G.H.J."/>
            <person name="Lawrence C."/>
            <person name="Scott J.A."/>
            <person name="Spatafora J.W."/>
            <person name="Turgeon B.G."/>
            <person name="de Wit P.J.G.M."/>
            <person name="Zhong S."/>
            <person name="Goodwin S.B."/>
            <person name="Grigoriev I.V."/>
        </authorList>
    </citation>
    <scope>NUCLEOTIDE SEQUENCE [LARGE SCALE GENOMIC DNA]</scope>
    <source>
        <strain evidence="11">ND90Pr / ATCC 201652</strain>
    </source>
</reference>
<keyword evidence="8" id="KW-0503">Monooxygenase</keyword>
<keyword evidence="11" id="KW-1185">Reference proteome</keyword>
<dbReference type="Proteomes" id="UP000016934">
    <property type="component" value="Unassembled WGS sequence"/>
</dbReference>
<dbReference type="PANTHER" id="PTHR46206">
    <property type="entry name" value="CYTOCHROME P450"/>
    <property type="match status" value="1"/>
</dbReference>
<evidence type="ECO:0008006" key="12">
    <source>
        <dbReference type="Google" id="ProtNLM"/>
    </source>
</evidence>
<dbReference type="EMBL" id="KB445649">
    <property type="protein sequence ID" value="EMD61051.1"/>
    <property type="molecule type" value="Genomic_DNA"/>
</dbReference>
<evidence type="ECO:0000256" key="4">
    <source>
        <dbReference type="ARBA" id="ARBA00022617"/>
    </source>
</evidence>
<proteinExistence type="inferred from homology"/>
<dbReference type="OrthoDB" id="1844152at2759"/>
<dbReference type="GeneID" id="19132908"/>
<feature type="binding site" description="axial binding residue" evidence="9">
    <location>
        <position position="304"/>
    </location>
    <ligand>
        <name>heme</name>
        <dbReference type="ChEBI" id="CHEBI:30413"/>
    </ligand>
    <ligandPart>
        <name>Fe</name>
        <dbReference type="ChEBI" id="CHEBI:18248"/>
    </ligandPart>
</feature>
<dbReference type="Gene3D" id="1.10.630.10">
    <property type="entry name" value="Cytochrome P450"/>
    <property type="match status" value="1"/>
</dbReference>
<evidence type="ECO:0000256" key="9">
    <source>
        <dbReference type="PIRSR" id="PIRSR602403-1"/>
    </source>
</evidence>
<organism evidence="10 11">
    <name type="scientific">Cochliobolus sativus (strain ND90Pr / ATCC 201652)</name>
    <name type="common">Common root rot and spot blotch fungus</name>
    <name type="synonym">Bipolaris sorokiniana</name>
    <dbReference type="NCBI Taxonomy" id="665912"/>
    <lineage>
        <taxon>Eukaryota</taxon>
        <taxon>Fungi</taxon>
        <taxon>Dikarya</taxon>
        <taxon>Ascomycota</taxon>
        <taxon>Pezizomycotina</taxon>
        <taxon>Dothideomycetes</taxon>
        <taxon>Pleosporomycetidae</taxon>
        <taxon>Pleosporales</taxon>
        <taxon>Pleosporineae</taxon>
        <taxon>Pleosporaceae</taxon>
        <taxon>Bipolaris</taxon>
    </lineage>
</organism>
<dbReference type="Pfam" id="PF00067">
    <property type="entry name" value="p450"/>
    <property type="match status" value="1"/>
</dbReference>